<dbReference type="EC" id="2.7.1.23" evidence="6"/>
<keyword evidence="6" id="KW-0067">ATP-binding</keyword>
<dbReference type="GO" id="GO:0006741">
    <property type="term" value="P:NADP+ biosynthetic process"/>
    <property type="evidence" value="ECO:0007669"/>
    <property type="project" value="UniProtKB-UniRule"/>
</dbReference>
<feature type="binding site" evidence="6">
    <location>
        <begin position="67"/>
        <end position="68"/>
    </location>
    <ligand>
        <name>NAD(+)</name>
        <dbReference type="ChEBI" id="CHEBI:57540"/>
    </ligand>
</feature>
<evidence type="ECO:0000313" key="8">
    <source>
        <dbReference type="Proteomes" id="UP000614469"/>
    </source>
</evidence>
<sequence>MSSSFIPKKLVIAFHPRFPAVLNEAQSIAGHLNELGIDAPVGSLHDEDLRKRVKAGEFEILIAVGGDGTMLRAGHLCAPCQIPILGINMGKLGFLIQVKHDTWPAMLDQMLTGDFWIENRLMLRVELFRAGEQQGVWHALNEAVVSRGQYLNPIHIAASVDGQALTTYVADGLLASTATGSTAYALAAGGPILPPELRNILIVPIAPHLSVDRAVVLSEGAAVNIMVRSDNAVLSVDGQKPIGLDEDDRVDVHAAEYSAKFVRFGDLGYFYRNLTALMNQNPSTGLTR</sequence>
<evidence type="ECO:0000256" key="3">
    <source>
        <dbReference type="ARBA" id="ARBA00022857"/>
    </source>
</evidence>
<dbReference type="HAMAP" id="MF_00361">
    <property type="entry name" value="NAD_kinase"/>
    <property type="match status" value="1"/>
</dbReference>
<dbReference type="Pfam" id="PF01513">
    <property type="entry name" value="NAD_kinase"/>
    <property type="match status" value="1"/>
</dbReference>
<organism evidence="7 8">
    <name type="scientific">Candidatus Desulfolinea nitratireducens</name>
    <dbReference type="NCBI Taxonomy" id="2841698"/>
    <lineage>
        <taxon>Bacteria</taxon>
        <taxon>Bacillati</taxon>
        <taxon>Chloroflexota</taxon>
        <taxon>Anaerolineae</taxon>
        <taxon>Anaerolineales</taxon>
        <taxon>Anaerolineales incertae sedis</taxon>
        <taxon>Candidatus Desulfolinea</taxon>
    </lineage>
</organism>
<feature type="binding site" evidence="6">
    <location>
        <position position="239"/>
    </location>
    <ligand>
        <name>NAD(+)</name>
        <dbReference type="ChEBI" id="CHEBI:57540"/>
    </ligand>
</feature>
<dbReference type="PANTHER" id="PTHR20275:SF0">
    <property type="entry name" value="NAD KINASE"/>
    <property type="match status" value="1"/>
</dbReference>
<evidence type="ECO:0000256" key="6">
    <source>
        <dbReference type="HAMAP-Rule" id="MF_00361"/>
    </source>
</evidence>
<feature type="binding site" evidence="6">
    <location>
        <begin position="141"/>
        <end position="142"/>
    </location>
    <ligand>
        <name>NAD(+)</name>
        <dbReference type="ChEBI" id="CHEBI:57540"/>
    </ligand>
</feature>
<dbReference type="PANTHER" id="PTHR20275">
    <property type="entry name" value="NAD KINASE"/>
    <property type="match status" value="1"/>
</dbReference>
<dbReference type="Gene3D" id="2.60.200.30">
    <property type="entry name" value="Probable inorganic polyphosphate/atp-NAD kinase, domain 2"/>
    <property type="match status" value="1"/>
</dbReference>
<comment type="cofactor">
    <cofactor evidence="6">
        <name>a divalent metal cation</name>
        <dbReference type="ChEBI" id="CHEBI:60240"/>
    </cofactor>
</comment>
<dbReference type="InterPro" id="IPR017438">
    <property type="entry name" value="ATP-NAD_kinase_N"/>
</dbReference>
<feature type="binding site" evidence="6">
    <location>
        <position position="171"/>
    </location>
    <ligand>
        <name>NAD(+)</name>
        <dbReference type="ChEBI" id="CHEBI:57540"/>
    </ligand>
</feature>
<accession>A0A8J6NS83</accession>
<comment type="similarity">
    <text evidence="6">Belongs to the NAD kinase family.</text>
</comment>
<dbReference type="InterPro" id="IPR017437">
    <property type="entry name" value="ATP-NAD_kinase_PpnK-typ_C"/>
</dbReference>
<comment type="subcellular location">
    <subcellularLocation>
        <location evidence="6">Cytoplasm</location>
    </subcellularLocation>
</comment>
<keyword evidence="6" id="KW-0547">Nucleotide-binding</keyword>
<keyword evidence="3 6" id="KW-0521">NADP</keyword>
<dbReference type="GO" id="GO:0005737">
    <property type="term" value="C:cytoplasm"/>
    <property type="evidence" value="ECO:0007669"/>
    <property type="project" value="UniProtKB-SubCell"/>
</dbReference>
<dbReference type="GO" id="GO:0005524">
    <property type="term" value="F:ATP binding"/>
    <property type="evidence" value="ECO:0007669"/>
    <property type="project" value="UniProtKB-KW"/>
</dbReference>
<comment type="caution">
    <text evidence="6">Lacks conserved residue(s) required for the propagation of feature annotation.</text>
</comment>
<dbReference type="AlphaFoldDB" id="A0A8J6NS83"/>
<proteinExistence type="inferred from homology"/>
<evidence type="ECO:0000256" key="4">
    <source>
        <dbReference type="ARBA" id="ARBA00023027"/>
    </source>
</evidence>
<evidence type="ECO:0000256" key="5">
    <source>
        <dbReference type="ARBA" id="ARBA00047925"/>
    </source>
</evidence>
<dbReference type="GO" id="GO:0003951">
    <property type="term" value="F:NAD+ kinase activity"/>
    <property type="evidence" value="ECO:0007669"/>
    <property type="project" value="UniProtKB-UniRule"/>
</dbReference>
<dbReference type="GO" id="GO:0046872">
    <property type="term" value="F:metal ion binding"/>
    <property type="evidence" value="ECO:0007669"/>
    <property type="project" value="UniProtKB-UniRule"/>
</dbReference>
<comment type="function">
    <text evidence="6">Involved in the regulation of the intracellular balance of NAD and NADP, and is a key enzyme in the biosynthesis of NADP. Catalyzes specifically the phosphorylation on 2'-hydroxyl of the adenosine moiety of NAD to yield NADP.</text>
</comment>
<protein>
    <recommendedName>
        <fullName evidence="6">NAD kinase</fullName>
        <ecNumber evidence="6">2.7.1.23</ecNumber>
    </recommendedName>
    <alternativeName>
        <fullName evidence="6">ATP-dependent NAD kinase</fullName>
    </alternativeName>
</protein>
<dbReference type="GO" id="GO:0051287">
    <property type="term" value="F:NAD binding"/>
    <property type="evidence" value="ECO:0007669"/>
    <property type="project" value="UniProtKB-ARBA"/>
</dbReference>
<evidence type="ECO:0000313" key="7">
    <source>
        <dbReference type="EMBL" id="MBC8336859.1"/>
    </source>
</evidence>
<dbReference type="SUPFAM" id="SSF111331">
    <property type="entry name" value="NAD kinase/diacylglycerol kinase-like"/>
    <property type="match status" value="1"/>
</dbReference>
<dbReference type="InterPro" id="IPR016064">
    <property type="entry name" value="NAD/diacylglycerol_kinase_sf"/>
</dbReference>
<dbReference type="Gene3D" id="3.40.50.10330">
    <property type="entry name" value="Probable inorganic polyphosphate/atp-NAD kinase, domain 1"/>
    <property type="match status" value="1"/>
</dbReference>
<keyword evidence="6" id="KW-0963">Cytoplasm</keyword>
<keyword evidence="1 6" id="KW-0808">Transferase</keyword>
<dbReference type="Proteomes" id="UP000614469">
    <property type="component" value="Unassembled WGS sequence"/>
</dbReference>
<dbReference type="InterPro" id="IPR002504">
    <property type="entry name" value="NADK"/>
</dbReference>
<reference evidence="7 8" key="1">
    <citation type="submission" date="2020-08" db="EMBL/GenBank/DDBJ databases">
        <title>Bridging the membrane lipid divide: bacteria of the FCB group superphylum have the potential to synthesize archaeal ether lipids.</title>
        <authorList>
            <person name="Villanueva L."/>
            <person name="Von Meijenfeldt F.A.B."/>
            <person name="Westbye A.B."/>
            <person name="Yadav S."/>
            <person name="Hopmans E.C."/>
            <person name="Dutilh B.E."/>
            <person name="Sinninghe Damste J.S."/>
        </authorList>
    </citation>
    <scope>NUCLEOTIDE SEQUENCE [LARGE SCALE GENOMIC DNA]</scope>
    <source>
        <strain evidence="7">NIOZ-UU36</strain>
    </source>
</reference>
<feature type="binding site" evidence="6">
    <location>
        <position position="72"/>
    </location>
    <ligand>
        <name>NAD(+)</name>
        <dbReference type="ChEBI" id="CHEBI:57540"/>
    </ligand>
</feature>
<evidence type="ECO:0000256" key="1">
    <source>
        <dbReference type="ARBA" id="ARBA00022679"/>
    </source>
</evidence>
<comment type="catalytic activity">
    <reaction evidence="5 6">
        <text>NAD(+) + ATP = ADP + NADP(+) + H(+)</text>
        <dbReference type="Rhea" id="RHEA:18629"/>
        <dbReference type="ChEBI" id="CHEBI:15378"/>
        <dbReference type="ChEBI" id="CHEBI:30616"/>
        <dbReference type="ChEBI" id="CHEBI:57540"/>
        <dbReference type="ChEBI" id="CHEBI:58349"/>
        <dbReference type="ChEBI" id="CHEBI:456216"/>
        <dbReference type="EC" id="2.7.1.23"/>
    </reaction>
</comment>
<dbReference type="EMBL" id="JACNJN010000202">
    <property type="protein sequence ID" value="MBC8336859.1"/>
    <property type="molecule type" value="Genomic_DNA"/>
</dbReference>
<gene>
    <name evidence="6" type="primary">nadK</name>
    <name evidence="7" type="ORF">H8E29_16495</name>
</gene>
<keyword evidence="4 6" id="KW-0520">NAD</keyword>
<feature type="binding site" evidence="6">
    <location>
        <position position="206"/>
    </location>
    <ligand>
        <name>NAD(+)</name>
        <dbReference type="ChEBI" id="CHEBI:57540"/>
    </ligand>
</feature>
<feature type="active site" description="Proton acceptor" evidence="6">
    <location>
        <position position="67"/>
    </location>
</feature>
<evidence type="ECO:0000256" key="2">
    <source>
        <dbReference type="ARBA" id="ARBA00022777"/>
    </source>
</evidence>
<keyword evidence="2 6" id="KW-0418">Kinase</keyword>
<dbReference type="GO" id="GO:0019674">
    <property type="term" value="P:NAD+ metabolic process"/>
    <property type="evidence" value="ECO:0007669"/>
    <property type="project" value="InterPro"/>
</dbReference>
<name>A0A8J6NS83_9CHLR</name>
<comment type="caution">
    <text evidence="7">The sequence shown here is derived from an EMBL/GenBank/DDBJ whole genome shotgun (WGS) entry which is preliminary data.</text>
</comment>
<dbReference type="Pfam" id="PF20143">
    <property type="entry name" value="NAD_kinase_C"/>
    <property type="match status" value="1"/>
</dbReference>